<dbReference type="InterPro" id="IPR014729">
    <property type="entry name" value="Rossmann-like_a/b/a_fold"/>
</dbReference>
<organism evidence="13 14">
    <name type="scientific">Candidatus Woykebacteria bacterium RBG_16_39_9b</name>
    <dbReference type="NCBI Taxonomy" id="1802595"/>
    <lineage>
        <taxon>Bacteria</taxon>
        <taxon>Candidatus Woykeibacteriota</taxon>
    </lineage>
</organism>
<evidence type="ECO:0000256" key="2">
    <source>
        <dbReference type="ARBA" id="ARBA00007894"/>
    </source>
</evidence>
<comment type="subunit">
    <text evidence="3 10">Monomer.</text>
</comment>
<proteinExistence type="inferred from homology"/>
<keyword evidence="5 10" id="KW-0436">Ligase</keyword>
<protein>
    <recommendedName>
        <fullName evidence="10">Glutamate--tRNA ligase</fullName>
        <ecNumber evidence="10">6.1.1.17</ecNumber>
    </recommendedName>
    <alternativeName>
        <fullName evidence="10">Glutamyl-tRNA synthetase</fullName>
        <shortName evidence="10">GluRS</shortName>
    </alternativeName>
</protein>
<dbReference type="InterPro" id="IPR020058">
    <property type="entry name" value="Glu/Gln-tRNA-synth_Ib_cat-dom"/>
</dbReference>
<dbReference type="PANTHER" id="PTHR43311:SF2">
    <property type="entry name" value="GLUTAMATE--TRNA LIGASE, MITOCHONDRIAL-RELATED"/>
    <property type="match status" value="1"/>
</dbReference>
<dbReference type="GO" id="GO:0000049">
    <property type="term" value="F:tRNA binding"/>
    <property type="evidence" value="ECO:0007669"/>
    <property type="project" value="InterPro"/>
</dbReference>
<evidence type="ECO:0000313" key="14">
    <source>
        <dbReference type="Proteomes" id="UP000178162"/>
    </source>
</evidence>
<accession>A0A1G1WB79</accession>
<feature type="short sequence motif" description="'KMSKS' region" evidence="10">
    <location>
        <begin position="234"/>
        <end position="238"/>
    </location>
</feature>
<evidence type="ECO:0000256" key="4">
    <source>
        <dbReference type="ARBA" id="ARBA00022490"/>
    </source>
</evidence>
<dbReference type="InterPro" id="IPR020751">
    <property type="entry name" value="aa-tRNA-synth_I_codon-bd_sub2"/>
</dbReference>
<dbReference type="HAMAP" id="MF_00022">
    <property type="entry name" value="Glu_tRNA_synth_type1"/>
    <property type="match status" value="1"/>
</dbReference>
<dbReference type="Pfam" id="PF00749">
    <property type="entry name" value="tRNA-synt_1c"/>
    <property type="match status" value="1"/>
</dbReference>
<dbReference type="InterPro" id="IPR004527">
    <property type="entry name" value="Glu-tRNA-ligase_bac/mito"/>
</dbReference>
<comment type="similarity">
    <text evidence="2 10">Belongs to the class-I aminoacyl-tRNA synthetase family. Glutamate--tRNA ligase type 1 subfamily.</text>
</comment>
<dbReference type="EC" id="6.1.1.17" evidence="10"/>
<evidence type="ECO:0000256" key="8">
    <source>
        <dbReference type="ARBA" id="ARBA00022917"/>
    </source>
</evidence>
<dbReference type="InterPro" id="IPR000924">
    <property type="entry name" value="Glu/Gln-tRNA-synth"/>
</dbReference>
<dbReference type="PRINTS" id="PR00987">
    <property type="entry name" value="TRNASYNTHGLU"/>
</dbReference>
<comment type="caution">
    <text evidence="13">The sequence shown here is derived from an EMBL/GenBank/DDBJ whole genome shotgun (WGS) entry which is preliminary data.</text>
</comment>
<reference evidence="13 14" key="1">
    <citation type="journal article" date="2016" name="Nat. Commun.">
        <title>Thousands of microbial genomes shed light on interconnected biogeochemical processes in an aquifer system.</title>
        <authorList>
            <person name="Anantharaman K."/>
            <person name="Brown C.T."/>
            <person name="Hug L.A."/>
            <person name="Sharon I."/>
            <person name="Castelle C.J."/>
            <person name="Probst A.J."/>
            <person name="Thomas B.C."/>
            <person name="Singh A."/>
            <person name="Wilkins M.J."/>
            <person name="Karaoz U."/>
            <person name="Brodie E.L."/>
            <person name="Williams K.H."/>
            <person name="Hubbard S.S."/>
            <person name="Banfield J.F."/>
        </authorList>
    </citation>
    <scope>NUCLEOTIDE SEQUENCE [LARGE SCALE GENOMIC DNA]</scope>
</reference>
<dbReference type="Proteomes" id="UP000178162">
    <property type="component" value="Unassembled WGS sequence"/>
</dbReference>
<dbReference type="InterPro" id="IPR008925">
    <property type="entry name" value="aa_tRNA-synth_I_cd-bd_sf"/>
</dbReference>
<evidence type="ECO:0000313" key="13">
    <source>
        <dbReference type="EMBL" id="OGY24933.1"/>
    </source>
</evidence>
<feature type="domain" description="Aminoacyl-tRNA synthetase class I anticodon-binding" evidence="12">
    <location>
        <begin position="316"/>
        <end position="453"/>
    </location>
</feature>
<dbReference type="PROSITE" id="PS00178">
    <property type="entry name" value="AA_TRNA_LIGASE_I"/>
    <property type="match status" value="1"/>
</dbReference>
<dbReference type="Gene3D" id="1.10.10.350">
    <property type="match status" value="1"/>
</dbReference>
<dbReference type="GO" id="GO:0005524">
    <property type="term" value="F:ATP binding"/>
    <property type="evidence" value="ECO:0007669"/>
    <property type="project" value="UniProtKB-UniRule"/>
</dbReference>
<gene>
    <name evidence="10" type="primary">gltX</name>
    <name evidence="13" type="ORF">A2134_00460</name>
</gene>
<evidence type="ECO:0000256" key="6">
    <source>
        <dbReference type="ARBA" id="ARBA00022741"/>
    </source>
</evidence>
<comment type="caution">
    <text evidence="10">Lacks conserved residue(s) required for the propagation of feature annotation.</text>
</comment>
<keyword evidence="4 10" id="KW-0963">Cytoplasm</keyword>
<keyword evidence="7 10" id="KW-0067">ATP-binding</keyword>
<evidence type="ECO:0000259" key="11">
    <source>
        <dbReference type="Pfam" id="PF00749"/>
    </source>
</evidence>
<evidence type="ECO:0000256" key="9">
    <source>
        <dbReference type="ARBA" id="ARBA00023146"/>
    </source>
</evidence>
<dbReference type="STRING" id="1802595.A2134_00460"/>
<dbReference type="InterPro" id="IPR001412">
    <property type="entry name" value="aa-tRNA-synth_I_CS"/>
</dbReference>
<evidence type="ECO:0000256" key="10">
    <source>
        <dbReference type="HAMAP-Rule" id="MF_00022"/>
    </source>
</evidence>
<name>A0A1G1WB79_9BACT</name>
<dbReference type="SUPFAM" id="SSF52374">
    <property type="entry name" value="Nucleotidylyl transferase"/>
    <property type="match status" value="1"/>
</dbReference>
<dbReference type="GO" id="GO:0008270">
    <property type="term" value="F:zinc ion binding"/>
    <property type="evidence" value="ECO:0007669"/>
    <property type="project" value="InterPro"/>
</dbReference>
<dbReference type="NCBIfam" id="TIGR00464">
    <property type="entry name" value="gltX_bact"/>
    <property type="match status" value="1"/>
</dbReference>
<keyword evidence="8 10" id="KW-0648">Protein biosynthesis</keyword>
<evidence type="ECO:0000256" key="5">
    <source>
        <dbReference type="ARBA" id="ARBA00022598"/>
    </source>
</evidence>
<evidence type="ECO:0000256" key="7">
    <source>
        <dbReference type="ARBA" id="ARBA00022840"/>
    </source>
</evidence>
<comment type="catalytic activity">
    <reaction evidence="10">
        <text>tRNA(Glu) + L-glutamate + ATP = L-glutamyl-tRNA(Glu) + AMP + diphosphate</text>
        <dbReference type="Rhea" id="RHEA:23540"/>
        <dbReference type="Rhea" id="RHEA-COMP:9663"/>
        <dbReference type="Rhea" id="RHEA-COMP:9680"/>
        <dbReference type="ChEBI" id="CHEBI:29985"/>
        <dbReference type="ChEBI" id="CHEBI:30616"/>
        <dbReference type="ChEBI" id="CHEBI:33019"/>
        <dbReference type="ChEBI" id="CHEBI:78442"/>
        <dbReference type="ChEBI" id="CHEBI:78520"/>
        <dbReference type="ChEBI" id="CHEBI:456215"/>
        <dbReference type="EC" id="6.1.1.17"/>
    </reaction>
</comment>
<dbReference type="Pfam" id="PF19269">
    <property type="entry name" value="Anticodon_2"/>
    <property type="match status" value="1"/>
</dbReference>
<dbReference type="PANTHER" id="PTHR43311">
    <property type="entry name" value="GLUTAMATE--TRNA LIGASE"/>
    <property type="match status" value="1"/>
</dbReference>
<dbReference type="FunFam" id="3.40.50.620:FF:000007">
    <property type="entry name" value="Glutamate--tRNA ligase"/>
    <property type="match status" value="1"/>
</dbReference>
<feature type="binding site" evidence="10">
    <location>
        <position position="237"/>
    </location>
    <ligand>
        <name>ATP</name>
        <dbReference type="ChEBI" id="CHEBI:30616"/>
    </ligand>
</feature>
<feature type="domain" description="Glutamyl/glutaminyl-tRNA synthetase class Ib catalytic" evidence="11">
    <location>
        <begin position="2"/>
        <end position="303"/>
    </location>
</feature>
<feature type="short sequence motif" description="'HIGH' region" evidence="10">
    <location>
        <begin position="9"/>
        <end position="19"/>
    </location>
</feature>
<dbReference type="EMBL" id="MHCR01000027">
    <property type="protein sequence ID" value="OGY24933.1"/>
    <property type="molecule type" value="Genomic_DNA"/>
</dbReference>
<dbReference type="SUPFAM" id="SSF48163">
    <property type="entry name" value="An anticodon-binding domain of class I aminoacyl-tRNA synthetases"/>
    <property type="match status" value="1"/>
</dbReference>
<dbReference type="CDD" id="cd00808">
    <property type="entry name" value="GluRS_core"/>
    <property type="match status" value="1"/>
</dbReference>
<dbReference type="GO" id="GO:0006424">
    <property type="term" value="P:glutamyl-tRNA aminoacylation"/>
    <property type="evidence" value="ECO:0007669"/>
    <property type="project" value="UniProtKB-UniRule"/>
</dbReference>
<dbReference type="AlphaFoldDB" id="A0A1G1WB79"/>
<sequence>MKIRVRIPPSPTGEPHIGTAYVALFNYAFAKKESGVFILRIEDTDRSRLVADSEKKIIESLKWLGLVWDEGPYRQSERLPLYKKAAEELIESKNAYYCNCTPERLSKLREELQKKKEMPRYDKKCFYSPPKKGPFVVRLRVPEKGDTSFEDIIRGKIVFKNKDIDDAVILKSDGWPTYHLASVVDDADMRISHVIRAEEWLSSTPKHVLIYEGLGKKLPLFAHLPLLRNPDRSKISKRKNPISLLWYKNQGFLPQAMLNYLALMGWSHPEGKEIFDLNDFIEHFDLKRIDPTGPVFDIVKLEWMNGEYIRKMSNDELAKRLTDFTHVKSKNIANVLPLIKERIKKLSEFDELTGYFFKDVIEIEKEIIVQKGKSVNETKKVLVEISEVLNEIDWNKTTIETSIKEYQANIGWSNTDLFQTIRATTTGKRSAPPLFDTLEMLGKKKTASRIKKAVSLLS</sequence>
<dbReference type="InterPro" id="IPR045462">
    <property type="entry name" value="aa-tRNA-synth_I_cd-bd"/>
</dbReference>
<keyword evidence="6 10" id="KW-0547">Nucleotide-binding</keyword>
<keyword evidence="9 10" id="KW-0030">Aminoacyl-tRNA synthetase</keyword>
<dbReference type="GO" id="GO:0004818">
    <property type="term" value="F:glutamate-tRNA ligase activity"/>
    <property type="evidence" value="ECO:0007669"/>
    <property type="project" value="UniProtKB-UniRule"/>
</dbReference>
<comment type="subcellular location">
    <subcellularLocation>
        <location evidence="1 10">Cytoplasm</location>
    </subcellularLocation>
</comment>
<dbReference type="InterPro" id="IPR033910">
    <property type="entry name" value="GluRS_core"/>
</dbReference>
<comment type="function">
    <text evidence="10">Catalyzes the attachment of glutamate to tRNA(Glu) in a two-step reaction: glutamate is first activated by ATP to form Glu-AMP and then transferred to the acceptor end of tRNA(Glu).</text>
</comment>
<evidence type="ECO:0000259" key="12">
    <source>
        <dbReference type="Pfam" id="PF19269"/>
    </source>
</evidence>
<dbReference type="InterPro" id="IPR049940">
    <property type="entry name" value="GluQ/Sye"/>
</dbReference>
<evidence type="ECO:0000256" key="1">
    <source>
        <dbReference type="ARBA" id="ARBA00004496"/>
    </source>
</evidence>
<evidence type="ECO:0000256" key="3">
    <source>
        <dbReference type="ARBA" id="ARBA00011245"/>
    </source>
</evidence>
<dbReference type="Gene3D" id="3.40.50.620">
    <property type="entry name" value="HUPs"/>
    <property type="match status" value="1"/>
</dbReference>
<dbReference type="GO" id="GO:0005829">
    <property type="term" value="C:cytosol"/>
    <property type="evidence" value="ECO:0007669"/>
    <property type="project" value="TreeGrafter"/>
</dbReference>